<sequence>MSLVSILWLVSPSSFPYLLALEKQSIIPSLSRWETSAHLMLAVTVSQASLRTHHDFWGMSFSRGTVRQLIF</sequence>
<evidence type="ECO:0000313" key="2">
    <source>
        <dbReference type="EMBL" id="KAL0469013.1"/>
    </source>
</evidence>
<feature type="chain" id="PRO_5046853683" description="Secreted protein" evidence="1">
    <location>
        <begin position="21"/>
        <end position="71"/>
    </location>
</feature>
<organism evidence="2 3">
    <name type="scientific">Neurospora intermedia</name>
    <dbReference type="NCBI Taxonomy" id="5142"/>
    <lineage>
        <taxon>Eukaryota</taxon>
        <taxon>Fungi</taxon>
        <taxon>Dikarya</taxon>
        <taxon>Ascomycota</taxon>
        <taxon>Pezizomycotina</taxon>
        <taxon>Sordariomycetes</taxon>
        <taxon>Sordariomycetidae</taxon>
        <taxon>Sordariales</taxon>
        <taxon>Sordariaceae</taxon>
        <taxon>Neurospora</taxon>
    </lineage>
</organism>
<evidence type="ECO:0000256" key="1">
    <source>
        <dbReference type="SAM" id="SignalP"/>
    </source>
</evidence>
<dbReference type="EMBL" id="JAVLET010000006">
    <property type="protein sequence ID" value="KAL0469013.1"/>
    <property type="molecule type" value="Genomic_DNA"/>
</dbReference>
<evidence type="ECO:0000313" key="3">
    <source>
        <dbReference type="Proteomes" id="UP001451303"/>
    </source>
</evidence>
<reference evidence="2 3" key="1">
    <citation type="submission" date="2023-09" db="EMBL/GenBank/DDBJ databases">
        <title>Multi-omics analysis of a traditional fermented food reveals byproduct-associated fungal strains for waste-to-food upcycling.</title>
        <authorList>
            <consortium name="Lawrence Berkeley National Laboratory"/>
            <person name="Rekdal V.M."/>
            <person name="Villalobos-Escobedo J.M."/>
            <person name="Rodriguez-Valeron N."/>
            <person name="Garcia M.O."/>
            <person name="Vasquez D.P."/>
            <person name="Damayanti I."/>
            <person name="Sorensen P.M."/>
            <person name="Baidoo E.E."/>
            <person name="De Carvalho A.C."/>
            <person name="Riley R."/>
            <person name="Lipzen A."/>
            <person name="He G."/>
            <person name="Yan M."/>
            <person name="Haridas S."/>
            <person name="Daum C."/>
            <person name="Yoshinaga Y."/>
            <person name="Ng V."/>
            <person name="Grigoriev I.V."/>
            <person name="Munk R."/>
            <person name="Nuraida L."/>
            <person name="Wijaya C.H."/>
            <person name="Morales P.-C."/>
            <person name="Keasling J.D."/>
        </authorList>
    </citation>
    <scope>NUCLEOTIDE SEQUENCE [LARGE SCALE GENOMIC DNA]</scope>
    <source>
        <strain evidence="2 3">FGSC 2613</strain>
    </source>
</reference>
<comment type="caution">
    <text evidence="2">The sequence shown here is derived from an EMBL/GenBank/DDBJ whole genome shotgun (WGS) entry which is preliminary data.</text>
</comment>
<keyword evidence="3" id="KW-1185">Reference proteome</keyword>
<dbReference type="Proteomes" id="UP001451303">
    <property type="component" value="Unassembled WGS sequence"/>
</dbReference>
<evidence type="ECO:0008006" key="4">
    <source>
        <dbReference type="Google" id="ProtNLM"/>
    </source>
</evidence>
<keyword evidence="1" id="KW-0732">Signal</keyword>
<feature type="signal peptide" evidence="1">
    <location>
        <begin position="1"/>
        <end position="20"/>
    </location>
</feature>
<gene>
    <name evidence="2" type="ORF">QR685DRAFT_529442</name>
</gene>
<accession>A0ABR3D8K1</accession>
<name>A0ABR3D8K1_NEUIN</name>
<protein>
    <recommendedName>
        <fullName evidence="4">Secreted protein</fullName>
    </recommendedName>
</protein>
<proteinExistence type="predicted"/>